<gene>
    <name evidence="4" type="ORF">LZ496_10070</name>
</gene>
<protein>
    <submittedName>
        <fullName evidence="4">MCE family protein</fullName>
    </submittedName>
</protein>
<feature type="transmembrane region" description="Helical" evidence="2">
    <location>
        <begin position="7"/>
        <end position="29"/>
    </location>
</feature>
<comment type="caution">
    <text evidence="4">The sequence shown here is derived from an EMBL/GenBank/DDBJ whole genome shotgun (WGS) entry which is preliminary data.</text>
</comment>
<dbReference type="PANTHER" id="PTHR36698:SF2">
    <property type="entry name" value="MCE_MLAD DOMAIN-CONTAINING PROTEIN"/>
    <property type="match status" value="1"/>
</dbReference>
<evidence type="ECO:0000259" key="3">
    <source>
        <dbReference type="Pfam" id="PF02470"/>
    </source>
</evidence>
<keyword evidence="5" id="KW-1185">Reference proteome</keyword>
<dbReference type="Pfam" id="PF02470">
    <property type="entry name" value="MlaD"/>
    <property type="match status" value="1"/>
</dbReference>
<keyword evidence="2" id="KW-0472">Membrane</keyword>
<keyword evidence="2" id="KW-1133">Transmembrane helix</keyword>
<reference evidence="4 5" key="1">
    <citation type="submission" date="2022-05" db="EMBL/GenBank/DDBJ databases">
        <authorList>
            <person name="Jo J.-H."/>
            <person name="Im W.-T."/>
        </authorList>
    </citation>
    <scope>NUCLEOTIDE SEQUENCE [LARGE SCALE GENOMIC DNA]</scope>
    <source>
        <strain evidence="4 5">NSE70-1</strain>
    </source>
</reference>
<dbReference type="EMBL" id="JAMGBA010000002">
    <property type="protein sequence ID" value="MCL6699123.1"/>
    <property type="molecule type" value="Genomic_DNA"/>
</dbReference>
<evidence type="ECO:0000256" key="1">
    <source>
        <dbReference type="SAM" id="MobiDB-lite"/>
    </source>
</evidence>
<evidence type="ECO:0000313" key="4">
    <source>
        <dbReference type="EMBL" id="MCL6699123.1"/>
    </source>
</evidence>
<name>A0ABT0RVR2_9SPHN</name>
<feature type="region of interest" description="Disordered" evidence="1">
    <location>
        <begin position="294"/>
        <end position="317"/>
    </location>
</feature>
<dbReference type="Proteomes" id="UP001203410">
    <property type="component" value="Unassembled WGS sequence"/>
</dbReference>
<keyword evidence="2" id="KW-0812">Transmembrane</keyword>
<evidence type="ECO:0000256" key="2">
    <source>
        <dbReference type="SAM" id="Phobius"/>
    </source>
</evidence>
<dbReference type="PANTHER" id="PTHR36698">
    <property type="entry name" value="BLL5892 PROTEIN"/>
    <property type="match status" value="1"/>
</dbReference>
<feature type="domain" description="Mce/MlaD" evidence="3">
    <location>
        <begin position="38"/>
        <end position="113"/>
    </location>
</feature>
<accession>A0ABT0RVR2</accession>
<evidence type="ECO:0000313" key="5">
    <source>
        <dbReference type="Proteomes" id="UP001203410"/>
    </source>
</evidence>
<dbReference type="RefSeq" id="WP_249904502.1">
    <property type="nucleotide sequence ID" value="NZ_JAMGBA010000002.1"/>
</dbReference>
<organism evidence="4 5">
    <name type="scientific">Sphingomonas caseinilyticus</name>
    <dbReference type="NCBI Taxonomy" id="2908205"/>
    <lineage>
        <taxon>Bacteria</taxon>
        <taxon>Pseudomonadati</taxon>
        <taxon>Pseudomonadota</taxon>
        <taxon>Alphaproteobacteria</taxon>
        <taxon>Sphingomonadales</taxon>
        <taxon>Sphingomonadaceae</taxon>
        <taxon>Sphingomonas</taxon>
    </lineage>
</organism>
<proteinExistence type="predicted"/>
<dbReference type="InterPro" id="IPR003399">
    <property type="entry name" value="Mce/MlaD"/>
</dbReference>
<sequence length="317" mass="33713">METRSNYVLVGSVTLALLVGLLIFIVWLAGLSNKATKCFDIYFSQGVGGLNKGSSVNYQGVPVGQIEKISLLPDRPEFVWVRIQVDSETPVLQGTTAQIKGVGFTGVSEIALEGAVKGGQPLTQVGPQGCPVVPASSGGLGALLNSAPELIDRIQRLTERLTELLSDRNQNSISDILENVEKTTDVLAQRAPDLADAIGDARIAARQAGITAQRVGLLADSTNRLVNEQGKPAAEDLRKAIAAVQRSAENLDAMVADARPGVQNFSKNTLPEVNHLVRDLRELSTSLRGFSERLEGEGIGGALGPEELPDYKPGKKQ</sequence>